<comment type="cofactor">
    <cofactor evidence="1">
        <name>FMN</name>
        <dbReference type="ChEBI" id="CHEBI:58210"/>
    </cofactor>
</comment>
<name>A0ABT7L1I5_9BACI</name>
<dbReference type="SUPFAM" id="SSF55469">
    <property type="entry name" value="FMN-dependent nitroreductase-like"/>
    <property type="match status" value="1"/>
</dbReference>
<evidence type="ECO:0000256" key="2">
    <source>
        <dbReference type="ARBA" id="ARBA00007118"/>
    </source>
</evidence>
<keyword evidence="7" id="KW-0520">NAD</keyword>
<dbReference type="PANTHER" id="PTHR43821">
    <property type="entry name" value="NAD(P)H NITROREDUCTASE YDJA-RELATED"/>
    <property type="match status" value="1"/>
</dbReference>
<protein>
    <submittedName>
        <fullName evidence="9">Nitroreductase</fullName>
    </submittedName>
</protein>
<accession>A0ABT7L1I5</accession>
<keyword evidence="3" id="KW-0285">Flavoprotein</keyword>
<keyword evidence="10" id="KW-1185">Reference proteome</keyword>
<dbReference type="InterPro" id="IPR029479">
    <property type="entry name" value="Nitroreductase"/>
</dbReference>
<dbReference type="Proteomes" id="UP001235343">
    <property type="component" value="Unassembled WGS sequence"/>
</dbReference>
<organism evidence="9 10">
    <name type="scientific">Aquibacillus rhizosphaerae</name>
    <dbReference type="NCBI Taxonomy" id="3051431"/>
    <lineage>
        <taxon>Bacteria</taxon>
        <taxon>Bacillati</taxon>
        <taxon>Bacillota</taxon>
        <taxon>Bacilli</taxon>
        <taxon>Bacillales</taxon>
        <taxon>Bacillaceae</taxon>
        <taxon>Aquibacillus</taxon>
    </lineage>
</organism>
<dbReference type="CDD" id="cd02135">
    <property type="entry name" value="YdjA-like"/>
    <property type="match status" value="1"/>
</dbReference>
<proteinExistence type="inferred from homology"/>
<evidence type="ECO:0000256" key="5">
    <source>
        <dbReference type="ARBA" id="ARBA00022857"/>
    </source>
</evidence>
<evidence type="ECO:0000313" key="10">
    <source>
        <dbReference type="Proteomes" id="UP001235343"/>
    </source>
</evidence>
<dbReference type="InterPro" id="IPR000415">
    <property type="entry name" value="Nitroreductase-like"/>
</dbReference>
<keyword evidence="6" id="KW-0560">Oxidoreductase</keyword>
<gene>
    <name evidence="9" type="ORF">QQS35_00970</name>
</gene>
<dbReference type="Pfam" id="PF00881">
    <property type="entry name" value="Nitroreductase"/>
    <property type="match status" value="1"/>
</dbReference>
<dbReference type="InterPro" id="IPR026021">
    <property type="entry name" value="YdjA-like"/>
</dbReference>
<dbReference type="Gene3D" id="3.40.109.10">
    <property type="entry name" value="NADH Oxidase"/>
    <property type="match status" value="1"/>
</dbReference>
<comment type="caution">
    <text evidence="9">The sequence shown here is derived from an EMBL/GenBank/DDBJ whole genome shotgun (WGS) entry which is preliminary data.</text>
</comment>
<reference evidence="9 10" key="1">
    <citation type="submission" date="2023-06" db="EMBL/GenBank/DDBJ databases">
        <title>Aquibacillus rhizosphaerae LR5S19.</title>
        <authorList>
            <person name="Sun J.-Q."/>
        </authorList>
    </citation>
    <scope>NUCLEOTIDE SEQUENCE [LARGE SCALE GENOMIC DNA]</scope>
    <source>
        <strain evidence="9 10">LR5S19</strain>
    </source>
</reference>
<sequence>MYFNKKYNIFLGVLVINIFEAIESRRTILEYRPDKVDRNILETLFNYAAWAPNHHMKQPWKIKVYEDEARGTFGEKVVDSYFRLGLIKTTETKKIEQLRKGYHKFFNSVPHHILFFMEKEDDGGYLDDENYAAVCAYVQNFQLSAWAKGIGTMWTSKPTLLDPTFIKDVGLSPEQHRLIAVLQVGYPKKIPNGRQRTEMSNYIEWINQEEIK</sequence>
<evidence type="ECO:0000256" key="3">
    <source>
        <dbReference type="ARBA" id="ARBA00022630"/>
    </source>
</evidence>
<evidence type="ECO:0000259" key="8">
    <source>
        <dbReference type="Pfam" id="PF00881"/>
    </source>
</evidence>
<evidence type="ECO:0000256" key="7">
    <source>
        <dbReference type="ARBA" id="ARBA00023027"/>
    </source>
</evidence>
<evidence type="ECO:0000256" key="4">
    <source>
        <dbReference type="ARBA" id="ARBA00022643"/>
    </source>
</evidence>
<evidence type="ECO:0000256" key="1">
    <source>
        <dbReference type="ARBA" id="ARBA00001917"/>
    </source>
</evidence>
<dbReference type="EMBL" id="JASTZU010000003">
    <property type="protein sequence ID" value="MDL4839047.1"/>
    <property type="molecule type" value="Genomic_DNA"/>
</dbReference>
<feature type="domain" description="Nitroreductase" evidence="8">
    <location>
        <begin position="22"/>
        <end position="186"/>
    </location>
</feature>
<dbReference type="RefSeq" id="WP_285929845.1">
    <property type="nucleotide sequence ID" value="NZ_JASTZU010000003.1"/>
</dbReference>
<evidence type="ECO:0000256" key="6">
    <source>
        <dbReference type="ARBA" id="ARBA00023002"/>
    </source>
</evidence>
<dbReference type="PANTHER" id="PTHR43821:SF1">
    <property type="entry name" value="NAD(P)H NITROREDUCTASE YDJA-RELATED"/>
    <property type="match status" value="1"/>
</dbReference>
<dbReference type="InterPro" id="IPR052530">
    <property type="entry name" value="NAD(P)H_nitroreductase"/>
</dbReference>
<keyword evidence="5" id="KW-0521">NADP</keyword>
<comment type="similarity">
    <text evidence="2">Belongs to the nitroreductase family.</text>
</comment>
<keyword evidence="4" id="KW-0288">FMN</keyword>
<evidence type="ECO:0000313" key="9">
    <source>
        <dbReference type="EMBL" id="MDL4839047.1"/>
    </source>
</evidence>